<dbReference type="InParanoid" id="A0A401G8M7"/>
<dbReference type="GO" id="GO:0005524">
    <property type="term" value="F:ATP binding"/>
    <property type="evidence" value="ECO:0007669"/>
    <property type="project" value="UniProtKB-KW"/>
</dbReference>
<dbReference type="SUPFAM" id="SSF56112">
    <property type="entry name" value="Protein kinase-like (PK-like)"/>
    <property type="match status" value="1"/>
</dbReference>
<feature type="compositionally biased region" description="Polar residues" evidence="6">
    <location>
        <begin position="369"/>
        <end position="381"/>
    </location>
</feature>
<dbReference type="InterPro" id="IPR011009">
    <property type="entry name" value="Kinase-like_dom_sf"/>
</dbReference>
<evidence type="ECO:0000256" key="3">
    <source>
        <dbReference type="ARBA" id="ARBA00022741"/>
    </source>
</evidence>
<name>A0A401G8M7_9APHY</name>
<evidence type="ECO:0000256" key="1">
    <source>
        <dbReference type="ARBA" id="ARBA00022527"/>
    </source>
</evidence>
<dbReference type="Proteomes" id="UP000287166">
    <property type="component" value="Unassembled WGS sequence"/>
</dbReference>
<comment type="caution">
    <text evidence="8">The sequence shown here is derived from an EMBL/GenBank/DDBJ whole genome shotgun (WGS) entry which is preliminary data.</text>
</comment>
<dbReference type="PROSITE" id="PS00108">
    <property type="entry name" value="PROTEIN_KINASE_ST"/>
    <property type="match status" value="1"/>
</dbReference>
<dbReference type="InterPro" id="IPR008271">
    <property type="entry name" value="Ser/Thr_kinase_AS"/>
</dbReference>
<keyword evidence="3" id="KW-0547">Nucleotide-binding</keyword>
<keyword evidence="5" id="KW-0067">ATP-binding</keyword>
<evidence type="ECO:0000259" key="7">
    <source>
        <dbReference type="PROSITE" id="PS50011"/>
    </source>
</evidence>
<keyword evidence="9" id="KW-1185">Reference proteome</keyword>
<dbReference type="EMBL" id="BFAD01000001">
    <property type="protein sequence ID" value="GBE78508.1"/>
    <property type="molecule type" value="Genomic_DNA"/>
</dbReference>
<evidence type="ECO:0000256" key="6">
    <source>
        <dbReference type="SAM" id="MobiDB-lite"/>
    </source>
</evidence>
<evidence type="ECO:0000256" key="4">
    <source>
        <dbReference type="ARBA" id="ARBA00022777"/>
    </source>
</evidence>
<protein>
    <submittedName>
        <fullName evidence="8">cAMP-dependent protein kinase catalytic subunit alpha</fullName>
    </submittedName>
</protein>
<dbReference type="GO" id="GO:0004674">
    <property type="term" value="F:protein serine/threonine kinase activity"/>
    <property type="evidence" value="ECO:0007669"/>
    <property type="project" value="UniProtKB-KW"/>
</dbReference>
<dbReference type="Gene3D" id="1.10.510.10">
    <property type="entry name" value="Transferase(Phosphotransferase) domain 1"/>
    <property type="match status" value="1"/>
</dbReference>
<evidence type="ECO:0000313" key="9">
    <source>
        <dbReference type="Proteomes" id="UP000287166"/>
    </source>
</evidence>
<dbReference type="PROSITE" id="PS50011">
    <property type="entry name" value="PROTEIN_KINASE_DOM"/>
    <property type="match status" value="1"/>
</dbReference>
<dbReference type="PANTHER" id="PTHR24351">
    <property type="entry name" value="RIBOSOMAL PROTEIN S6 KINASE"/>
    <property type="match status" value="1"/>
</dbReference>
<dbReference type="GeneID" id="38775425"/>
<feature type="region of interest" description="Disordered" evidence="6">
    <location>
        <begin position="369"/>
        <end position="390"/>
    </location>
</feature>
<feature type="domain" description="Protein kinase" evidence="7">
    <location>
        <begin position="202"/>
        <end position="496"/>
    </location>
</feature>
<dbReference type="Gene3D" id="3.30.200.20">
    <property type="entry name" value="Phosphorylase Kinase, domain 1"/>
    <property type="match status" value="1"/>
</dbReference>
<sequence length="654" mass="72352">MGFKTFLARVSTSFTSKSKTTDSKNTGLEHQPLVPAYSEVSSLHPSPVVPSSANLLDAHHNNFLADVDVHVRLVFDQTGDMTLCSVESLKVGKAAKLVDSESGSSSVSESAFSTLFDTASLRKDNHNYEFVLPSNDSSYGRTLTPKLLLPPQPDLFPVPAPISDHVSSLVLDKPLPPLPVCPSPSLADPPNPIGRRLHVKQFKPLRVLGKGGQGTVALVEDRVSGSFLGMKIVRKAAVRTKSYPRLFDEQRIMRALAGEPWVLPLLASFDDRDHFFILTKYCPQGDLWSKIKNQRGLCPSDALRYGAELVHAIGLLHSRRIIHRDIKPENILLDGGHIVLADFGISKAFGRPISETPWKMCPEWSGNVPSVPSAGNETGEGNSLAGDEEEEDVTQKFCGTPGFMAPEMNEGEYSYEADIYAAGVVLYVMLMGRLPFGLNPRKQTLAEQFRHITELPVDFDVDGDISPDGQDLLERMLEKDPRRRATIPEIKEHPYFASIDWPALERREPVRSDSGCAHHAHPRKQQRTVDIERLARDNSLSQPTKSAFPWFQWLSPQLEHFGGDSDISRDLSHSNPFIDDLLQCGKEETASANIVTGEAKPGAGEKLGRLSTLVSGRTDAATPNVVQRVKRWWKRRGLVSVRPRVVSGRMDMLE</sequence>
<dbReference type="SMART" id="SM00220">
    <property type="entry name" value="S_TKc"/>
    <property type="match status" value="1"/>
</dbReference>
<reference evidence="8 9" key="1">
    <citation type="journal article" date="2018" name="Sci. Rep.">
        <title>Genome sequence of the cauliflower mushroom Sparassis crispa (Hanabiratake) and its association with beneficial usage.</title>
        <authorList>
            <person name="Kiyama R."/>
            <person name="Furutani Y."/>
            <person name="Kawaguchi K."/>
            <person name="Nakanishi T."/>
        </authorList>
    </citation>
    <scope>NUCLEOTIDE SEQUENCE [LARGE SCALE GENOMIC DNA]</scope>
</reference>
<evidence type="ECO:0000256" key="5">
    <source>
        <dbReference type="ARBA" id="ARBA00022840"/>
    </source>
</evidence>
<organism evidence="8 9">
    <name type="scientific">Sparassis crispa</name>
    <dbReference type="NCBI Taxonomy" id="139825"/>
    <lineage>
        <taxon>Eukaryota</taxon>
        <taxon>Fungi</taxon>
        <taxon>Dikarya</taxon>
        <taxon>Basidiomycota</taxon>
        <taxon>Agaricomycotina</taxon>
        <taxon>Agaricomycetes</taxon>
        <taxon>Polyporales</taxon>
        <taxon>Sparassidaceae</taxon>
        <taxon>Sparassis</taxon>
    </lineage>
</organism>
<dbReference type="RefSeq" id="XP_027609421.1">
    <property type="nucleotide sequence ID" value="XM_027753620.1"/>
</dbReference>
<keyword evidence="1" id="KW-0723">Serine/threonine-protein kinase</keyword>
<keyword evidence="4 8" id="KW-0418">Kinase</keyword>
<gene>
    <name evidence="8" type="ORF">SCP_0113970</name>
</gene>
<dbReference type="STRING" id="139825.A0A401G8M7"/>
<dbReference type="AlphaFoldDB" id="A0A401G8M7"/>
<proteinExistence type="predicted"/>
<dbReference type="InterPro" id="IPR000719">
    <property type="entry name" value="Prot_kinase_dom"/>
</dbReference>
<evidence type="ECO:0000313" key="8">
    <source>
        <dbReference type="EMBL" id="GBE78508.1"/>
    </source>
</evidence>
<keyword evidence="2" id="KW-0808">Transferase</keyword>
<evidence type="ECO:0000256" key="2">
    <source>
        <dbReference type="ARBA" id="ARBA00022679"/>
    </source>
</evidence>
<dbReference type="Pfam" id="PF00069">
    <property type="entry name" value="Pkinase"/>
    <property type="match status" value="2"/>
</dbReference>
<accession>A0A401G8M7</accession>
<dbReference type="OrthoDB" id="68483at2759"/>